<evidence type="ECO:0000259" key="9">
    <source>
        <dbReference type="Pfam" id="PF04413"/>
    </source>
</evidence>
<dbReference type="GO" id="GO:0043842">
    <property type="term" value="F:Kdo transferase activity"/>
    <property type="evidence" value="ECO:0007669"/>
    <property type="project" value="UniProtKB-EC"/>
</dbReference>
<comment type="function">
    <text evidence="8">Involved in lipopolysaccharide (LPS) biosynthesis. Catalyzes the transfer of 3-deoxy-D-manno-octulosonate (Kdo) residue(s) from CMP-Kdo to lipid IV(A), the tetraacyldisaccharide-1,4'-bisphosphate precursor of lipid A.</text>
</comment>
<dbReference type="GO" id="GO:0009244">
    <property type="term" value="P:lipopolysaccharide core region biosynthetic process"/>
    <property type="evidence" value="ECO:0007669"/>
    <property type="project" value="UniProtKB-UniRule"/>
</dbReference>
<evidence type="ECO:0000256" key="1">
    <source>
        <dbReference type="ARBA" id="ARBA00004713"/>
    </source>
</evidence>
<reference evidence="10" key="1">
    <citation type="journal article" date="2020" name="mSystems">
        <title>Genome- and Community-Level Interaction Insights into Carbon Utilization and Element Cycling Functions of Hydrothermarchaeota in Hydrothermal Sediment.</title>
        <authorList>
            <person name="Zhou Z."/>
            <person name="Liu Y."/>
            <person name="Xu W."/>
            <person name="Pan J."/>
            <person name="Luo Z.H."/>
            <person name="Li M."/>
        </authorList>
    </citation>
    <scope>NUCLEOTIDE SEQUENCE [LARGE SCALE GENOMIC DNA]</scope>
    <source>
        <strain evidence="10">SpSt-1235</strain>
    </source>
</reference>
<dbReference type="Proteomes" id="UP000885753">
    <property type="component" value="Unassembled WGS sequence"/>
</dbReference>
<evidence type="ECO:0000256" key="2">
    <source>
        <dbReference type="ARBA" id="ARBA00012621"/>
    </source>
</evidence>
<comment type="pathway">
    <text evidence="1 8">Bacterial outer membrane biogenesis; LPS core biosynthesis.</text>
</comment>
<keyword evidence="8" id="KW-1003">Cell membrane</keyword>
<dbReference type="GO" id="GO:0009245">
    <property type="term" value="P:lipid A biosynthetic process"/>
    <property type="evidence" value="ECO:0007669"/>
    <property type="project" value="TreeGrafter"/>
</dbReference>
<evidence type="ECO:0000256" key="8">
    <source>
        <dbReference type="RuleBase" id="RU365103"/>
    </source>
</evidence>
<keyword evidence="8" id="KW-0448">Lipopolysaccharide biosynthesis</keyword>
<dbReference type="Pfam" id="PF04413">
    <property type="entry name" value="Glycos_transf_N"/>
    <property type="match status" value="1"/>
</dbReference>
<evidence type="ECO:0000313" key="10">
    <source>
        <dbReference type="EMBL" id="HER39645.1"/>
    </source>
</evidence>
<evidence type="ECO:0000256" key="7">
    <source>
        <dbReference type="PIRSR" id="PIRSR639901-1"/>
    </source>
</evidence>
<dbReference type="EMBL" id="DSEE01000022">
    <property type="protein sequence ID" value="HER39645.1"/>
    <property type="molecule type" value="Genomic_DNA"/>
</dbReference>
<dbReference type="PANTHER" id="PTHR42755">
    <property type="entry name" value="3-DEOXY-MANNO-OCTULOSONATE CYTIDYLYLTRANSFERASE"/>
    <property type="match status" value="1"/>
</dbReference>
<sequence>MQFLYNILVNTAEKILPVSSFFSEKMKLFTEGRKHTFSRLKENISAEDKTIWFHAASLGEFEQAVPVIEAVKEHFPKHKIVLTFFSPSGYE</sequence>
<keyword evidence="8" id="KW-0472">Membrane</keyword>
<feature type="domain" description="3-deoxy-D-manno-octulosonic-acid transferase N-terminal" evidence="9">
    <location>
        <begin position="39"/>
        <end position="91"/>
    </location>
</feature>
<name>A0A7C2M332_9FLAO</name>
<dbReference type="InterPro" id="IPR039901">
    <property type="entry name" value="Kdotransferase"/>
</dbReference>
<dbReference type="EC" id="2.4.99.12" evidence="2 8"/>
<accession>A0A7C2M332</accession>
<evidence type="ECO:0000256" key="3">
    <source>
        <dbReference type="ARBA" id="ARBA00019077"/>
    </source>
</evidence>
<evidence type="ECO:0000256" key="5">
    <source>
        <dbReference type="ARBA" id="ARBA00031445"/>
    </source>
</evidence>
<dbReference type="InterPro" id="IPR038107">
    <property type="entry name" value="Glycos_transf_N_sf"/>
</dbReference>
<evidence type="ECO:0000256" key="6">
    <source>
        <dbReference type="ARBA" id="ARBA00049183"/>
    </source>
</evidence>
<comment type="catalytic activity">
    <reaction evidence="6 8">
        <text>lipid IVA (E. coli) + CMP-3-deoxy-beta-D-manno-octulosonate = alpha-Kdo-(2-&gt;6)-lipid IVA (E. coli) + CMP + H(+)</text>
        <dbReference type="Rhea" id="RHEA:28066"/>
        <dbReference type="ChEBI" id="CHEBI:15378"/>
        <dbReference type="ChEBI" id="CHEBI:58603"/>
        <dbReference type="ChEBI" id="CHEBI:60364"/>
        <dbReference type="ChEBI" id="CHEBI:60377"/>
        <dbReference type="ChEBI" id="CHEBI:85987"/>
        <dbReference type="EC" id="2.4.99.12"/>
    </reaction>
</comment>
<gene>
    <name evidence="10" type="ORF">ENO10_00315</name>
</gene>
<dbReference type="PANTHER" id="PTHR42755:SF1">
    <property type="entry name" value="3-DEOXY-D-MANNO-OCTULOSONIC ACID TRANSFERASE, MITOCHONDRIAL-RELATED"/>
    <property type="match status" value="1"/>
</dbReference>
<organism evidence="10">
    <name type="scientific">Salinimicrobium catena</name>
    <dbReference type="NCBI Taxonomy" id="390640"/>
    <lineage>
        <taxon>Bacteria</taxon>
        <taxon>Pseudomonadati</taxon>
        <taxon>Bacteroidota</taxon>
        <taxon>Flavobacteriia</taxon>
        <taxon>Flavobacteriales</taxon>
        <taxon>Flavobacteriaceae</taxon>
        <taxon>Salinimicrobium</taxon>
    </lineage>
</organism>
<comment type="caution">
    <text evidence="10">The sequence shown here is derived from an EMBL/GenBank/DDBJ whole genome shotgun (WGS) entry which is preliminary data.</text>
</comment>
<evidence type="ECO:0000256" key="4">
    <source>
        <dbReference type="ARBA" id="ARBA00022679"/>
    </source>
</evidence>
<comment type="subcellular location">
    <subcellularLocation>
        <location evidence="8">Cell membrane</location>
    </subcellularLocation>
</comment>
<keyword evidence="4 8" id="KW-0808">Transferase</keyword>
<dbReference type="InterPro" id="IPR007507">
    <property type="entry name" value="Glycos_transf_N"/>
</dbReference>
<protein>
    <recommendedName>
        <fullName evidence="3 8">3-deoxy-D-manno-octulosonic acid transferase</fullName>
        <shortName evidence="8">Kdo transferase</shortName>
        <ecNumber evidence="2 8">2.4.99.12</ecNumber>
    </recommendedName>
    <alternativeName>
        <fullName evidence="5 8">Lipid IV(A) 3-deoxy-D-manno-octulosonic acid transferase</fullName>
    </alternativeName>
</protein>
<dbReference type="Gene3D" id="3.40.50.11720">
    <property type="entry name" value="3-Deoxy-D-manno-octulosonic-acid transferase, N-terminal domain"/>
    <property type="match status" value="1"/>
</dbReference>
<comment type="similarity">
    <text evidence="8">Belongs to the glycosyltransferase group 1 family.</text>
</comment>
<proteinExistence type="inferred from homology"/>
<feature type="non-terminal residue" evidence="10">
    <location>
        <position position="91"/>
    </location>
</feature>
<dbReference type="GO" id="GO:0005886">
    <property type="term" value="C:plasma membrane"/>
    <property type="evidence" value="ECO:0007669"/>
    <property type="project" value="UniProtKB-SubCell"/>
</dbReference>
<dbReference type="AlphaFoldDB" id="A0A7C2M332"/>
<feature type="active site" description="Proton acceptor" evidence="7">
    <location>
        <position position="60"/>
    </location>
</feature>